<dbReference type="PANTHER" id="PTHR31528:SF15">
    <property type="entry name" value="RIBOFLAVIN-BINDING PROTEIN RIBY"/>
    <property type="match status" value="1"/>
</dbReference>
<gene>
    <name evidence="3" type="ORF">SAMN05443248_1848</name>
</gene>
<reference evidence="3 4" key="1">
    <citation type="submission" date="2016-11" db="EMBL/GenBank/DDBJ databases">
        <authorList>
            <person name="Jaros S."/>
            <person name="Januszkiewicz K."/>
            <person name="Wedrychowicz H."/>
        </authorList>
    </citation>
    <scope>NUCLEOTIDE SEQUENCE [LARGE SCALE GENOMIC DNA]</scope>
    <source>
        <strain evidence="3 4">GAS138</strain>
    </source>
</reference>
<dbReference type="OrthoDB" id="5348911at2"/>
<evidence type="ECO:0000313" key="3">
    <source>
        <dbReference type="EMBL" id="SHG52640.1"/>
    </source>
</evidence>
<dbReference type="InterPro" id="IPR015168">
    <property type="entry name" value="SsuA/THI5"/>
</dbReference>
<proteinExistence type="predicted"/>
<dbReference type="Pfam" id="PF09084">
    <property type="entry name" value="NMT1"/>
    <property type="match status" value="1"/>
</dbReference>
<dbReference type="Gene3D" id="3.40.190.10">
    <property type="entry name" value="Periplasmic binding protein-like II"/>
    <property type="match status" value="2"/>
</dbReference>
<sequence>MITMKRREILRSLLAAAAITLTAPAGAQTLDKFPFRLNWTLYGEHAPFFVALDKGFYKDVGLDVEILEGSGSTTVAQLTANATNPVSYVDAATMMRGINAGMPIRAVGVTLQQSPMAFIYRADNPRPNKVAEIKDSRIAITAGDASLAIFTAFMGKLDMKVSDVKLVTVANPAAKEQAVLGGQADALLGYFMDQGPRMQLKSGVKMGWTRLYDMAGISTLSSAIIINNDWVKDPKNQDRLRRFLAASQRGWEYTRQHPDEAAEIFLKHAPAFNTEIALLEINGTLTITNTKHTEGKALFWSAKEDWQESQDLLEKYAGLTAQADLNKYYTNEYLAQPPYMPAKK</sequence>
<dbReference type="EMBL" id="LT670817">
    <property type="protein sequence ID" value="SHG52640.1"/>
    <property type="molecule type" value="Genomic_DNA"/>
</dbReference>
<dbReference type="InterPro" id="IPR027939">
    <property type="entry name" value="NMT1/THI5"/>
</dbReference>
<evidence type="ECO:0000313" key="4">
    <source>
        <dbReference type="Proteomes" id="UP000189796"/>
    </source>
</evidence>
<dbReference type="SUPFAM" id="SSF53850">
    <property type="entry name" value="Periplasmic binding protein-like II"/>
    <property type="match status" value="1"/>
</dbReference>
<dbReference type="AlphaFoldDB" id="A0A1M5KJ43"/>
<accession>A0A1M5KJ43</accession>
<organism evidence="3 4">
    <name type="scientific">Bradyrhizobium erythrophlei</name>
    <dbReference type="NCBI Taxonomy" id="1437360"/>
    <lineage>
        <taxon>Bacteria</taxon>
        <taxon>Pseudomonadati</taxon>
        <taxon>Pseudomonadota</taxon>
        <taxon>Alphaproteobacteria</taxon>
        <taxon>Hyphomicrobiales</taxon>
        <taxon>Nitrobacteraceae</taxon>
        <taxon>Bradyrhizobium</taxon>
    </lineage>
</organism>
<feature type="chain" id="PRO_5012928832" evidence="1">
    <location>
        <begin position="28"/>
        <end position="344"/>
    </location>
</feature>
<dbReference type="Proteomes" id="UP000189796">
    <property type="component" value="Chromosome I"/>
</dbReference>
<protein>
    <submittedName>
        <fullName evidence="3">NitT/TauT family transport system substrate-binding protein</fullName>
    </submittedName>
</protein>
<evidence type="ECO:0000259" key="2">
    <source>
        <dbReference type="Pfam" id="PF09084"/>
    </source>
</evidence>
<name>A0A1M5KJ43_9BRAD</name>
<feature type="signal peptide" evidence="1">
    <location>
        <begin position="1"/>
        <end position="27"/>
    </location>
</feature>
<dbReference type="GO" id="GO:0009228">
    <property type="term" value="P:thiamine biosynthetic process"/>
    <property type="evidence" value="ECO:0007669"/>
    <property type="project" value="InterPro"/>
</dbReference>
<dbReference type="PANTHER" id="PTHR31528">
    <property type="entry name" value="4-AMINO-5-HYDROXYMETHYL-2-METHYLPYRIMIDINE PHOSPHATE SYNTHASE THI11-RELATED"/>
    <property type="match status" value="1"/>
</dbReference>
<keyword evidence="1" id="KW-0732">Signal</keyword>
<feature type="domain" description="SsuA/THI5-like" evidence="2">
    <location>
        <begin position="44"/>
        <end position="261"/>
    </location>
</feature>
<evidence type="ECO:0000256" key="1">
    <source>
        <dbReference type="SAM" id="SignalP"/>
    </source>
</evidence>